<accession>A0ABW1EBA7</accession>
<organism evidence="4 5">
    <name type="scientific">Acidicapsa dinghuensis</name>
    <dbReference type="NCBI Taxonomy" id="2218256"/>
    <lineage>
        <taxon>Bacteria</taxon>
        <taxon>Pseudomonadati</taxon>
        <taxon>Acidobacteriota</taxon>
        <taxon>Terriglobia</taxon>
        <taxon>Terriglobales</taxon>
        <taxon>Acidobacteriaceae</taxon>
        <taxon>Acidicapsa</taxon>
    </lineage>
</organism>
<sequence>MTTPAIRSRTLRDAARRYWLAISALAAGILIGSLSVAIWCHLHGESKVFGATYPREIARVTFTAAGDVIPHQAVVQSAAAHKTDTNNDGWDALFADVADLFQSSDFGFVNLETPVAPAHSHGSKPFLFDAPVALLDALKTSGVKVVSFANNHVMDQGWAGFAETREHLTAEGLQFAGTSDTAQDAWKPIILEKPVPNGQPIKIGILGMTRWLNGNRNPDKDDQPHVNFFPYPNEANGAPGLDEAGVLEAVKAARAQCDFLILSIHWGIEYATAPRPEDTELAHKLMDAGASVLLGHHPHVLQPAETYFTPDNRTTVIFYSLGNFLSNQSRTYIDGLMPDKTAEPRQSLIVRFAAIEKDYGPAGKRFELGSVVIYPAWQENNRNDIQRGREKEPFIHTVLIDRMIPPAIAEVATLDQQNAAKAKEGTALTAAEKAQYIEATNQLKLYQHQRELILARTGDEYATDPPPPPKH</sequence>
<proteinExistence type="inferred from homology"/>
<dbReference type="PANTHER" id="PTHR33393:SF13">
    <property type="entry name" value="PGA BIOSYNTHESIS PROTEIN CAPA"/>
    <property type="match status" value="1"/>
</dbReference>
<dbReference type="EMBL" id="JBHSPH010000002">
    <property type="protein sequence ID" value="MFC5861611.1"/>
    <property type="molecule type" value="Genomic_DNA"/>
</dbReference>
<dbReference type="InterPro" id="IPR052169">
    <property type="entry name" value="CW_Biosynth-Accessory"/>
</dbReference>
<evidence type="ECO:0000259" key="3">
    <source>
        <dbReference type="SMART" id="SM00854"/>
    </source>
</evidence>
<keyword evidence="2" id="KW-0472">Membrane</keyword>
<gene>
    <name evidence="4" type="ORF">ACFPT7_04855</name>
</gene>
<protein>
    <submittedName>
        <fullName evidence="4">CapA family protein</fullName>
    </submittedName>
</protein>
<keyword evidence="5" id="KW-1185">Reference proteome</keyword>
<dbReference type="SUPFAM" id="SSF56300">
    <property type="entry name" value="Metallo-dependent phosphatases"/>
    <property type="match status" value="1"/>
</dbReference>
<dbReference type="InterPro" id="IPR029052">
    <property type="entry name" value="Metallo-depent_PP-like"/>
</dbReference>
<feature type="transmembrane region" description="Helical" evidence="2">
    <location>
        <begin position="18"/>
        <end position="39"/>
    </location>
</feature>
<comment type="caution">
    <text evidence="4">The sequence shown here is derived from an EMBL/GenBank/DDBJ whole genome shotgun (WGS) entry which is preliminary data.</text>
</comment>
<dbReference type="PANTHER" id="PTHR33393">
    <property type="entry name" value="POLYGLUTAMINE SYNTHESIS ACCESSORY PROTEIN RV0574C-RELATED"/>
    <property type="match status" value="1"/>
</dbReference>
<name>A0ABW1EBA7_9BACT</name>
<evidence type="ECO:0000256" key="2">
    <source>
        <dbReference type="SAM" id="Phobius"/>
    </source>
</evidence>
<evidence type="ECO:0000313" key="4">
    <source>
        <dbReference type="EMBL" id="MFC5861611.1"/>
    </source>
</evidence>
<reference evidence="5" key="1">
    <citation type="journal article" date="2019" name="Int. J. Syst. Evol. Microbiol.">
        <title>The Global Catalogue of Microorganisms (GCM) 10K type strain sequencing project: providing services to taxonomists for standard genome sequencing and annotation.</title>
        <authorList>
            <consortium name="The Broad Institute Genomics Platform"/>
            <consortium name="The Broad Institute Genome Sequencing Center for Infectious Disease"/>
            <person name="Wu L."/>
            <person name="Ma J."/>
        </authorList>
    </citation>
    <scope>NUCLEOTIDE SEQUENCE [LARGE SCALE GENOMIC DNA]</scope>
    <source>
        <strain evidence="5">JCM 4087</strain>
    </source>
</reference>
<feature type="domain" description="Capsule synthesis protein CapA" evidence="3">
    <location>
        <begin position="61"/>
        <end position="328"/>
    </location>
</feature>
<dbReference type="InterPro" id="IPR019079">
    <property type="entry name" value="Capsule_synth_CapA"/>
</dbReference>
<dbReference type="Proteomes" id="UP001596091">
    <property type="component" value="Unassembled WGS sequence"/>
</dbReference>
<evidence type="ECO:0000256" key="1">
    <source>
        <dbReference type="ARBA" id="ARBA00005662"/>
    </source>
</evidence>
<evidence type="ECO:0000313" key="5">
    <source>
        <dbReference type="Proteomes" id="UP001596091"/>
    </source>
</evidence>
<dbReference type="SMART" id="SM00854">
    <property type="entry name" value="PGA_cap"/>
    <property type="match status" value="1"/>
</dbReference>
<keyword evidence="2" id="KW-0812">Transmembrane</keyword>
<dbReference type="RefSeq" id="WP_263337001.1">
    <property type="nucleotide sequence ID" value="NZ_JAGSYH010000004.1"/>
</dbReference>
<keyword evidence="2" id="KW-1133">Transmembrane helix</keyword>
<dbReference type="CDD" id="cd07381">
    <property type="entry name" value="MPP_CapA"/>
    <property type="match status" value="1"/>
</dbReference>
<comment type="similarity">
    <text evidence="1">Belongs to the CapA family.</text>
</comment>
<dbReference type="Pfam" id="PF09587">
    <property type="entry name" value="PGA_cap"/>
    <property type="match status" value="1"/>
</dbReference>
<dbReference type="Gene3D" id="3.60.21.10">
    <property type="match status" value="1"/>
</dbReference>